<feature type="domain" description="F-box" evidence="1">
    <location>
        <begin position="18"/>
        <end position="64"/>
    </location>
</feature>
<protein>
    <recommendedName>
        <fullName evidence="1">F-box domain-containing protein</fullName>
    </recommendedName>
</protein>
<dbReference type="Pfam" id="PF12937">
    <property type="entry name" value="F-box-like"/>
    <property type="match status" value="1"/>
</dbReference>
<dbReference type="InterPro" id="IPR001810">
    <property type="entry name" value="F-box_dom"/>
</dbReference>
<organism evidence="2 3">
    <name type="scientific">Porites evermanni</name>
    <dbReference type="NCBI Taxonomy" id="104178"/>
    <lineage>
        <taxon>Eukaryota</taxon>
        <taxon>Metazoa</taxon>
        <taxon>Cnidaria</taxon>
        <taxon>Anthozoa</taxon>
        <taxon>Hexacorallia</taxon>
        <taxon>Scleractinia</taxon>
        <taxon>Fungiina</taxon>
        <taxon>Poritidae</taxon>
        <taxon>Porites</taxon>
    </lineage>
</organism>
<dbReference type="PROSITE" id="PS50181">
    <property type="entry name" value="FBOX"/>
    <property type="match status" value="1"/>
</dbReference>
<dbReference type="PANTHER" id="PTHR20933:SF4">
    <property type="entry name" value="F-BOX INVOLVED IN POLYQ PATHOGENESIS, ISOFORM A"/>
    <property type="match status" value="1"/>
</dbReference>
<dbReference type="Pfam" id="PF25372">
    <property type="entry name" value="DUF7885"/>
    <property type="match status" value="1"/>
</dbReference>
<dbReference type="SMART" id="SM00367">
    <property type="entry name" value="LRR_CC"/>
    <property type="match status" value="4"/>
</dbReference>
<evidence type="ECO:0000313" key="3">
    <source>
        <dbReference type="Proteomes" id="UP001159427"/>
    </source>
</evidence>
<dbReference type="SMART" id="SM00256">
    <property type="entry name" value="FBOX"/>
    <property type="match status" value="1"/>
</dbReference>
<proteinExistence type="predicted"/>
<dbReference type="Gene3D" id="3.80.10.10">
    <property type="entry name" value="Ribonuclease Inhibitor"/>
    <property type="match status" value="2"/>
</dbReference>
<keyword evidence="3" id="KW-1185">Reference proteome</keyword>
<dbReference type="EMBL" id="CALNXI010000208">
    <property type="protein sequence ID" value="CAH3022145.1"/>
    <property type="molecule type" value="Genomic_DNA"/>
</dbReference>
<dbReference type="SUPFAM" id="SSF52047">
    <property type="entry name" value="RNI-like"/>
    <property type="match status" value="2"/>
</dbReference>
<comment type="caution">
    <text evidence="2">The sequence shown here is derived from an EMBL/GenBank/DDBJ whole genome shotgun (WGS) entry which is preliminary data.</text>
</comment>
<reference evidence="2 3" key="1">
    <citation type="submission" date="2022-05" db="EMBL/GenBank/DDBJ databases">
        <authorList>
            <consortium name="Genoscope - CEA"/>
            <person name="William W."/>
        </authorList>
    </citation>
    <scope>NUCLEOTIDE SEQUENCE [LARGE SCALE GENOMIC DNA]</scope>
</reference>
<dbReference type="InterPro" id="IPR032675">
    <property type="entry name" value="LRR_dom_sf"/>
</dbReference>
<gene>
    <name evidence="2" type="ORF">PEVE_00014325</name>
</gene>
<dbReference type="PANTHER" id="PTHR20933">
    <property type="entry name" value="F-BOX ONLY PROTEIN 33"/>
    <property type="match status" value="1"/>
</dbReference>
<dbReference type="InterPro" id="IPR006553">
    <property type="entry name" value="Leu-rich_rpt_Cys-con_subtyp"/>
</dbReference>
<dbReference type="Proteomes" id="UP001159427">
    <property type="component" value="Unassembled WGS sequence"/>
</dbReference>
<evidence type="ECO:0000259" key="1">
    <source>
        <dbReference type="PROSITE" id="PS50181"/>
    </source>
</evidence>
<name>A0ABN8M181_9CNID</name>
<dbReference type="InterPro" id="IPR057207">
    <property type="entry name" value="FBXL15_LRR"/>
</dbReference>
<accession>A0ABN8M181</accession>
<sequence>MVNLAKPEKKNQKVPSNGNKMDKLPESILLRIFYFVSLKDLGHASLVCRQWRRIAYDNTLWRNADLRGFNLKSDRILALVDRISPSVLAMNLNGCSIKFSLIVVIVEKCVNLRSLRLQGAHFTDLSHEFRPRNNSLRNLENLDLRFLYGDDCKVFMTLLKELKTIQCLGIDNIGSTADLDIIFASFSNLRIVHCQNCASFNDAHVDILARSCPNLESLCLAGCIYVTGTSFPRLLTECRRLKTLMLSCTRVRNQHLTRTDWGQARLTELDISYCYGIAESGLMALLPKLTGLRYLQLSFCGWGRALTDEVMNAMSRTQYKRLETLDVHSNFNITGETLCKFVRNSCPELTTLCVGSAINSSEELESLLNGLRSLKHFYITKQASIRTETVFDCVKRFCQHIETLALYNFYAVNRHRVEEALVELVSACRFLKVLCIRGTNVPLRTELAHLANKVKNATKRNDIEISRRPHFLLTGPKLCLDSVFKS</sequence>
<evidence type="ECO:0000313" key="2">
    <source>
        <dbReference type="EMBL" id="CAH3022145.1"/>
    </source>
</evidence>